<dbReference type="Proteomes" id="UP000515154">
    <property type="component" value="Linkage group LG2"/>
</dbReference>
<feature type="domain" description="Tyrosine-protein phosphatase" evidence="3">
    <location>
        <begin position="884"/>
        <end position="1118"/>
    </location>
</feature>
<organism evidence="5 6">
    <name type="scientific">Octopus sinensis</name>
    <name type="common">East Asian common octopus</name>
    <dbReference type="NCBI Taxonomy" id="2607531"/>
    <lineage>
        <taxon>Eukaryota</taxon>
        <taxon>Metazoa</taxon>
        <taxon>Spiralia</taxon>
        <taxon>Lophotrochozoa</taxon>
        <taxon>Mollusca</taxon>
        <taxon>Cephalopoda</taxon>
        <taxon>Coleoidea</taxon>
        <taxon>Octopodiformes</taxon>
        <taxon>Octopoda</taxon>
        <taxon>Incirrata</taxon>
        <taxon>Octopodidae</taxon>
        <taxon>Octopus</taxon>
    </lineage>
</organism>
<keyword evidence="2" id="KW-1133">Transmembrane helix</keyword>
<dbReference type="AlphaFoldDB" id="A0A6P7TBC0"/>
<feature type="compositionally biased region" description="Polar residues" evidence="1">
    <location>
        <begin position="165"/>
        <end position="181"/>
    </location>
</feature>
<proteinExistence type="predicted"/>
<dbReference type="GO" id="GO:0004725">
    <property type="term" value="F:protein tyrosine phosphatase activity"/>
    <property type="evidence" value="ECO:0007669"/>
    <property type="project" value="InterPro"/>
</dbReference>
<evidence type="ECO:0000313" key="7">
    <source>
        <dbReference type="RefSeq" id="XP_036369195.1"/>
    </source>
</evidence>
<dbReference type="PROSITE" id="PS00383">
    <property type="entry name" value="TYR_PHOSPHATASE_1"/>
    <property type="match status" value="1"/>
</dbReference>
<keyword evidence="2" id="KW-0812">Transmembrane</keyword>
<feature type="transmembrane region" description="Helical" evidence="2">
    <location>
        <begin position="765"/>
        <end position="790"/>
    </location>
</feature>
<dbReference type="Pfam" id="PF00102">
    <property type="entry name" value="Y_phosphatase"/>
    <property type="match status" value="1"/>
</dbReference>
<dbReference type="InterPro" id="IPR003595">
    <property type="entry name" value="Tyr_Pase_cat"/>
</dbReference>
<dbReference type="InterPro" id="IPR050348">
    <property type="entry name" value="Protein-Tyr_Phosphatase"/>
</dbReference>
<dbReference type="RefSeq" id="XP_029648328.1">
    <property type="nucleotide sequence ID" value="XM_029792468.2"/>
</dbReference>
<dbReference type="InterPro" id="IPR000387">
    <property type="entry name" value="Tyr_Pase_dom"/>
</dbReference>
<dbReference type="PANTHER" id="PTHR19134:SF553">
    <property type="entry name" value="TYROSINE-PROTEIN PHOSPHATASE 10D-RELATED"/>
    <property type="match status" value="1"/>
</dbReference>
<feature type="region of interest" description="Disordered" evidence="1">
    <location>
        <begin position="160"/>
        <end position="185"/>
    </location>
</feature>
<dbReference type="InterPro" id="IPR016130">
    <property type="entry name" value="Tyr_Pase_AS"/>
</dbReference>
<reference evidence="6 7" key="1">
    <citation type="submission" date="2025-08" db="UniProtKB">
        <authorList>
            <consortium name="RefSeq"/>
        </authorList>
    </citation>
    <scope>IDENTIFICATION</scope>
</reference>
<dbReference type="SMART" id="SM00194">
    <property type="entry name" value="PTPc"/>
    <property type="match status" value="1"/>
</dbReference>
<dbReference type="RefSeq" id="XP_036369195.1">
    <property type="nucleotide sequence ID" value="XM_036513302.1"/>
</dbReference>
<evidence type="ECO:0000259" key="4">
    <source>
        <dbReference type="PROSITE" id="PS50056"/>
    </source>
</evidence>
<evidence type="ECO:0000259" key="3">
    <source>
        <dbReference type="PROSITE" id="PS50055"/>
    </source>
</evidence>
<dbReference type="PRINTS" id="PR00700">
    <property type="entry name" value="PRTYPHPHTASE"/>
</dbReference>
<dbReference type="SUPFAM" id="SSF52799">
    <property type="entry name" value="(Phosphotyrosine protein) phosphatases II"/>
    <property type="match status" value="1"/>
</dbReference>
<keyword evidence="2" id="KW-0472">Membrane</keyword>
<evidence type="ECO:0000313" key="5">
    <source>
        <dbReference type="Proteomes" id="UP000515154"/>
    </source>
</evidence>
<accession>A0A6P7TBC0</accession>
<feature type="domain" description="Tyrosine specific protein phosphatases" evidence="4">
    <location>
        <begin position="1035"/>
        <end position="1109"/>
    </location>
</feature>
<dbReference type="SMART" id="SM00404">
    <property type="entry name" value="PTPc_motif"/>
    <property type="match status" value="1"/>
</dbReference>
<evidence type="ECO:0000256" key="1">
    <source>
        <dbReference type="SAM" id="MobiDB-lite"/>
    </source>
</evidence>
<sequence length="1142" mass="127450">MEFYFLPMHLPLRTSRVASFPPTVLLIIIFCQTFAEPMVKPLSLGFLVQRRNNSIPSHPTDYPFSQGSRNGQLMKDTVSLKPHKLDSKKTTNSLNMTQFKKFSQWSNNINSSKTNPGTTTQSSYVKNHHLQDTVKDKQEKSQHQTVSKDFNYVHTTVHSVPPRLKNSSTKTVDFSSYQQQTTKDKQLKENTNIILTKPTRHTHVNGTHLSSNQNIPTTLMSIKNNKFRPKISKLSNISKTSWENTSQNIPPSAKNVINVSKKSSPTKKLLKTVTSPLVHSSTVCLHCLSEQDTTHVHKTSRSVYTDKDRLATHLKNSKLLPSSVLAKAKFSTIDKKKESSKFPYSKTTIAGIPSKLLTHNAKLQSTFLPIKNSDQPKHVSTFLSSSIPSFHSTHFTFLKTQPTPKPQPTTTSKNIKTTHNFKGNLTHDSLAMTSISPTSNRVDTSVTNKTKIQTTKGVVTHPKSTVSSITKPYTTTILMSSILSKTNSVPKYTKGSSTTTFTPTSSAITPTTRKIITSASSTTDFNTSHGTASVPAKATAKATKTVSTVAKAITSTTTVTTTTTITTATSTTTTTTSKPTSFKSTTTFVASSTSPPLPLPDTTTFPFTSTGKRLGTTQIPVLILSTVLVPFTTRKPHIPSYIIVRVTTSWYQFCQNKSDFCQEISQILEKALKTPFNSSHISFINAEFSKCLDLTSAQNMNDDRVIDIKLYILNSRGEYDQSLTEKSWNFISLNFGKNPNSRFFGMIKSVKLKQLNADAPNMETVVTIAIVLTTIGGLLCLVLLVLQIIVHRRRCQKLHMYMPSRKMSMGSLDSIALGTMAQSRPSSGLYNAGMEPADHAELSHPLNYRGLKNMCNDTDRIYDEFQLLPNICPKHSDLPLGVEEKNRYIDVLPIPETRVKLKNIPGEENSDYINANFITGPNEERRAYIATQAPLECTVADFWRMVWEQQARVIVMLADMDERGMPKGTPYCPDAEDVSSVRLYGDHQVILRKKDFKPEYIVSNLELKDMENNLVRKLKHYWYTSWPAQGFPEPISFLKFILDVRLNNENKLAPLVVHCSSGTGRTGTLIAIDAGMKMFDKTQTVDVLNFVYSMRLERPRAVQTKQQYALIYKALLEYATMVMSPSVSSTSSRTTGNAVTYT</sequence>
<protein>
    <submittedName>
        <fullName evidence="6 7">Signaling mucin MSB2</fullName>
    </submittedName>
</protein>
<dbReference type="InterPro" id="IPR000242">
    <property type="entry name" value="PTP_cat"/>
</dbReference>
<feature type="compositionally biased region" description="Polar residues" evidence="1">
    <location>
        <begin position="412"/>
        <end position="422"/>
    </location>
</feature>
<dbReference type="Gene3D" id="3.90.190.10">
    <property type="entry name" value="Protein tyrosine phosphatase superfamily"/>
    <property type="match status" value="1"/>
</dbReference>
<evidence type="ECO:0000313" key="6">
    <source>
        <dbReference type="RefSeq" id="XP_029648328.1"/>
    </source>
</evidence>
<dbReference type="PROSITE" id="PS50055">
    <property type="entry name" value="TYR_PHOSPHATASE_PTP"/>
    <property type="match status" value="1"/>
</dbReference>
<dbReference type="InterPro" id="IPR029021">
    <property type="entry name" value="Prot-tyrosine_phosphatase-like"/>
</dbReference>
<dbReference type="KEGG" id="osn:115222291"/>
<name>A0A6P7TBC0_9MOLL</name>
<gene>
    <name evidence="6 7" type="primary">LOC115222291</name>
</gene>
<dbReference type="PROSITE" id="PS50056">
    <property type="entry name" value="TYR_PHOSPHATASE_2"/>
    <property type="match status" value="1"/>
</dbReference>
<evidence type="ECO:0000256" key="2">
    <source>
        <dbReference type="SAM" id="Phobius"/>
    </source>
</evidence>
<dbReference type="CDD" id="cd00047">
    <property type="entry name" value="PTPc"/>
    <property type="match status" value="1"/>
</dbReference>
<keyword evidence="5" id="KW-1185">Reference proteome</keyword>
<dbReference type="PANTHER" id="PTHR19134">
    <property type="entry name" value="RECEPTOR-TYPE TYROSINE-PROTEIN PHOSPHATASE"/>
    <property type="match status" value="1"/>
</dbReference>
<feature type="region of interest" description="Disordered" evidence="1">
    <location>
        <begin position="398"/>
        <end position="422"/>
    </location>
</feature>